<evidence type="ECO:0000313" key="2">
    <source>
        <dbReference type="EMBL" id="KAK7074119.1"/>
    </source>
</evidence>
<keyword evidence="3" id="KW-1185">Reference proteome</keyword>
<dbReference type="EMBL" id="JAXCGZ010011796">
    <property type="protein sequence ID" value="KAK7074119.1"/>
    <property type="molecule type" value="Genomic_DNA"/>
</dbReference>
<organism evidence="2 3">
    <name type="scientific">Halocaridina rubra</name>
    <name type="common">Hawaiian red shrimp</name>
    <dbReference type="NCBI Taxonomy" id="373956"/>
    <lineage>
        <taxon>Eukaryota</taxon>
        <taxon>Metazoa</taxon>
        <taxon>Ecdysozoa</taxon>
        <taxon>Arthropoda</taxon>
        <taxon>Crustacea</taxon>
        <taxon>Multicrustacea</taxon>
        <taxon>Malacostraca</taxon>
        <taxon>Eumalacostraca</taxon>
        <taxon>Eucarida</taxon>
        <taxon>Decapoda</taxon>
        <taxon>Pleocyemata</taxon>
        <taxon>Caridea</taxon>
        <taxon>Atyoidea</taxon>
        <taxon>Atyidae</taxon>
        <taxon>Halocaridina</taxon>
    </lineage>
</organism>
<comment type="caution">
    <text evidence="2">The sequence shown here is derived from an EMBL/GenBank/DDBJ whole genome shotgun (WGS) entry which is preliminary data.</text>
</comment>
<proteinExistence type="predicted"/>
<dbReference type="Pfam" id="PF08434">
    <property type="entry name" value="CLCA"/>
    <property type="match status" value="1"/>
</dbReference>
<reference evidence="2 3" key="1">
    <citation type="submission" date="2023-11" db="EMBL/GenBank/DDBJ databases">
        <title>Halocaridina rubra genome assembly.</title>
        <authorList>
            <person name="Smith C."/>
        </authorList>
    </citation>
    <scope>NUCLEOTIDE SEQUENCE [LARGE SCALE GENOMIC DNA]</scope>
    <source>
        <strain evidence="2">EP-1</strain>
        <tissue evidence="2">Whole</tissue>
    </source>
</reference>
<evidence type="ECO:0000313" key="3">
    <source>
        <dbReference type="Proteomes" id="UP001381693"/>
    </source>
</evidence>
<accession>A0AAN8X8U4</accession>
<protein>
    <recommendedName>
        <fullName evidence="1">Calcium-activated chloride channel N-terminal domain-containing protein</fullName>
    </recommendedName>
</protein>
<gene>
    <name evidence="2" type="ORF">SK128_005401</name>
</gene>
<sequence>MAREETRHYQLCLLLMMIIKNTNGYSPALHNNGYEGIVVAIGDHVEDNPHIIQNIQNMFEEASEILYEATRHRAYFREVTIVVPSTWKHRDEYQETKGSGWFSEAEIRIDLPHPSHGVTPYTLQSGGCGEPASYTHLSNVYASEMYGKLRNIYGPPGKLLVHEWAHLRWGVFDEYGEPGTPFPPFYIGEDLEVRSSSCPNTLRGWLMSEAGEQCQADDRGLPDAQCHFYPASKENSNASLMGLYFLDSVTDDTLGWRQCHPNDTQQSRFMMMKLTTLIS</sequence>
<dbReference type="AlphaFoldDB" id="A0AAN8X8U4"/>
<evidence type="ECO:0000259" key="1">
    <source>
        <dbReference type="Pfam" id="PF08434"/>
    </source>
</evidence>
<dbReference type="Proteomes" id="UP001381693">
    <property type="component" value="Unassembled WGS sequence"/>
</dbReference>
<feature type="domain" description="Calcium-activated chloride channel N-terminal" evidence="1">
    <location>
        <begin position="29"/>
        <end position="251"/>
    </location>
</feature>
<name>A0AAN8X8U4_HALRR</name>
<dbReference type="InterPro" id="IPR013642">
    <property type="entry name" value="CLCA_N"/>
</dbReference>